<dbReference type="AlphaFoldDB" id="A0A0A6PMK9"/>
<keyword evidence="2" id="KW-1185">Reference proteome</keyword>
<proteinExistence type="predicted"/>
<comment type="caution">
    <text evidence="1">The sequence shown here is derived from an EMBL/GenBank/DDBJ whole genome shotgun (WGS) entry which is preliminary data.</text>
</comment>
<gene>
    <name evidence="1" type="ORF">PN36_01690</name>
</gene>
<protein>
    <submittedName>
        <fullName evidence="1">Uncharacterized protein</fullName>
    </submittedName>
</protein>
<name>A0A0A6PMK9_9GAMM</name>
<sequence>MIRDFLIFKGGERTVINKAKQKVVTIEGKLRSQAEVHFKQGKYFYQKKGQGECSRGVFSRNLILNTNKHIAF</sequence>
<accession>A0A0A6PMK9</accession>
<evidence type="ECO:0000313" key="2">
    <source>
        <dbReference type="Proteomes" id="UP000030428"/>
    </source>
</evidence>
<dbReference type="EMBL" id="JSZA02000004">
    <property type="protein sequence ID" value="KHD11399.2"/>
    <property type="molecule type" value="Genomic_DNA"/>
</dbReference>
<organism evidence="1 2">
    <name type="scientific">Candidatus Thiomargarita nelsonii</name>
    <dbReference type="NCBI Taxonomy" id="1003181"/>
    <lineage>
        <taxon>Bacteria</taxon>
        <taxon>Pseudomonadati</taxon>
        <taxon>Pseudomonadota</taxon>
        <taxon>Gammaproteobacteria</taxon>
        <taxon>Thiotrichales</taxon>
        <taxon>Thiotrichaceae</taxon>
        <taxon>Thiomargarita</taxon>
    </lineage>
</organism>
<reference evidence="1 2" key="1">
    <citation type="journal article" date="2016" name="Front. Microbiol.">
        <title>Single-Cell (Meta-)Genomics of a Dimorphic Candidatus Thiomargarita nelsonii Reveals Genomic Plasticity.</title>
        <authorList>
            <person name="Flood B.E."/>
            <person name="Fliss P."/>
            <person name="Jones D.S."/>
            <person name="Dick G.J."/>
            <person name="Jain S."/>
            <person name="Kaster A.K."/>
            <person name="Winkel M."/>
            <person name="Mussmann M."/>
            <person name="Bailey J."/>
        </authorList>
    </citation>
    <scope>NUCLEOTIDE SEQUENCE [LARGE SCALE GENOMIC DNA]</scope>
    <source>
        <strain evidence="1">Hydrate Ridge</strain>
    </source>
</reference>
<dbReference type="Proteomes" id="UP000030428">
    <property type="component" value="Unassembled WGS sequence"/>
</dbReference>
<evidence type="ECO:0000313" key="1">
    <source>
        <dbReference type="EMBL" id="KHD11399.2"/>
    </source>
</evidence>